<dbReference type="Pfam" id="PF00990">
    <property type="entry name" value="GGDEF"/>
    <property type="match status" value="1"/>
</dbReference>
<evidence type="ECO:0000259" key="6">
    <source>
        <dbReference type="PROSITE" id="PS50887"/>
    </source>
</evidence>
<evidence type="ECO:0000259" key="3">
    <source>
        <dbReference type="PROSITE" id="PS50113"/>
    </source>
</evidence>
<keyword evidence="8" id="KW-1185">Reference proteome</keyword>
<feature type="domain" description="HAMP" evidence="5">
    <location>
        <begin position="203"/>
        <end position="255"/>
    </location>
</feature>
<dbReference type="SMART" id="SM00091">
    <property type="entry name" value="PAS"/>
    <property type="match status" value="1"/>
</dbReference>
<dbReference type="Gene3D" id="3.30.70.270">
    <property type="match status" value="1"/>
</dbReference>
<dbReference type="PROSITE" id="PS50113">
    <property type="entry name" value="PAC"/>
    <property type="match status" value="1"/>
</dbReference>
<dbReference type="InterPro" id="IPR013767">
    <property type="entry name" value="PAS_fold"/>
</dbReference>
<dbReference type="AlphaFoldDB" id="A0A286H1V8"/>
<dbReference type="Gene3D" id="6.10.340.10">
    <property type="match status" value="1"/>
</dbReference>
<dbReference type="PROSITE" id="PS50883">
    <property type="entry name" value="EAL"/>
    <property type="match status" value="1"/>
</dbReference>
<evidence type="ECO:0000313" key="7">
    <source>
        <dbReference type="EMBL" id="SOE01755.1"/>
    </source>
</evidence>
<dbReference type="Gene3D" id="3.20.20.450">
    <property type="entry name" value="EAL domain"/>
    <property type="match status" value="1"/>
</dbReference>
<dbReference type="SMART" id="SM00267">
    <property type="entry name" value="GGDEF"/>
    <property type="match status" value="1"/>
</dbReference>
<dbReference type="InterPro" id="IPR001633">
    <property type="entry name" value="EAL_dom"/>
</dbReference>
<sequence>MLRALLSRFPLTLQVVLALMVLGGGSLGLIAAAAWWQTVGEVRQTAVRHVMSSLHASHVRVSRSWQAGVVTPSDALFAVPPPGAVADLEILIDDEGIILASSRRTWIGKSADALPGVLGLPRDILDTASALQIDEVETFTVGRLPVCRIEDGHLSRRSCLTLVYVHDTAPRWQAAVHARSQEMLVLTGTVISMSLVCWWLIGLSVTAPTTRIVEATGRFRRGDRTARCRLAGRDELAGIGRAIDDAFDEIAASEVRLRLLESAVTQTANGVVLTDIDGIVVFANAAVERMSGYRREDLVGRHVSRLRPGDLSDEASEALWSTIRRGESWNGTFRNRGRDGTVYWERVVISPVRGPDGDVTHFLAIKEDITEQVESRERQAYDETHDRMTGLANRVLAERALTEALASGGLVGIVHLDVASMGRLNEAKGYDAGNRLIGHVAEKLRRLAAATPADTDGRPLAARVGGDEFVLVVPGLTAPAEAETWAQRALAACAGDPVILEDGTTVTPTLRAGIVVAPRDGDDAATLLGEAYFAAARAKDSGGLPYRLFDRDLDRRIRHLYELETSLKKAVYRQEIEIHAQRFVAAATGDVVGAELLIRWRRPEGLVSPADFIPLAERCGAIVEITDWLMREAAATSQELNQALGRRIPLAVNVSPVEFSGTGLLERMETLLLLFPDASLEVEVTEGVFAGDKAMASDILGVLGAMGVPLAIDDFGTGYSSLSYLRDHPFTKLKIDRSFIIDAPTQPRHRNIVAATVALAHSLGLKVTAEGVETEEQAEVLRAMDVDYIQGYLFGKPQPIADFVAELRQDAEGIEGPRRQGG</sequence>
<dbReference type="InterPro" id="IPR001610">
    <property type="entry name" value="PAC"/>
</dbReference>
<dbReference type="InterPro" id="IPR043128">
    <property type="entry name" value="Rev_trsase/Diguanyl_cyclase"/>
</dbReference>
<dbReference type="GO" id="GO:0007165">
    <property type="term" value="P:signal transduction"/>
    <property type="evidence" value="ECO:0007669"/>
    <property type="project" value="InterPro"/>
</dbReference>
<dbReference type="PROSITE" id="PS50887">
    <property type="entry name" value="GGDEF"/>
    <property type="match status" value="1"/>
</dbReference>
<dbReference type="Pfam" id="PF00563">
    <property type="entry name" value="EAL"/>
    <property type="match status" value="1"/>
</dbReference>
<dbReference type="PROSITE" id="PS50885">
    <property type="entry name" value="HAMP"/>
    <property type="match status" value="1"/>
</dbReference>
<dbReference type="NCBIfam" id="TIGR00229">
    <property type="entry name" value="sensory_box"/>
    <property type="match status" value="1"/>
</dbReference>
<evidence type="ECO:0000256" key="1">
    <source>
        <dbReference type="SAM" id="Phobius"/>
    </source>
</evidence>
<dbReference type="GO" id="GO:0016020">
    <property type="term" value="C:membrane"/>
    <property type="evidence" value="ECO:0007669"/>
    <property type="project" value="InterPro"/>
</dbReference>
<protein>
    <submittedName>
        <fullName evidence="7">PAS domain S-box-containing protein/diguanylate cyclase (GGDEF) domain-containing protein</fullName>
    </submittedName>
</protein>
<dbReference type="SUPFAM" id="SSF141868">
    <property type="entry name" value="EAL domain-like"/>
    <property type="match status" value="1"/>
</dbReference>
<dbReference type="PANTHER" id="PTHR44757">
    <property type="entry name" value="DIGUANYLATE CYCLASE DGCP"/>
    <property type="match status" value="1"/>
</dbReference>
<feature type="transmembrane region" description="Helical" evidence="1">
    <location>
        <begin position="12"/>
        <end position="36"/>
    </location>
</feature>
<feature type="domain" description="PAC" evidence="3">
    <location>
        <begin position="327"/>
        <end position="381"/>
    </location>
</feature>
<dbReference type="CDD" id="cd01948">
    <property type="entry name" value="EAL"/>
    <property type="match status" value="1"/>
</dbReference>
<dbReference type="InterPro" id="IPR003660">
    <property type="entry name" value="HAMP_dom"/>
</dbReference>
<keyword evidence="1" id="KW-0472">Membrane</keyword>
<dbReference type="SUPFAM" id="SSF55073">
    <property type="entry name" value="Nucleotide cyclase"/>
    <property type="match status" value="1"/>
</dbReference>
<dbReference type="Proteomes" id="UP000219621">
    <property type="component" value="Unassembled WGS sequence"/>
</dbReference>
<keyword evidence="1" id="KW-0812">Transmembrane</keyword>
<dbReference type="InterPro" id="IPR035919">
    <property type="entry name" value="EAL_sf"/>
</dbReference>
<dbReference type="Gene3D" id="3.30.450.20">
    <property type="entry name" value="PAS domain"/>
    <property type="match status" value="1"/>
</dbReference>
<name>A0A286H1V8_9PROT</name>
<dbReference type="SMART" id="SM00086">
    <property type="entry name" value="PAC"/>
    <property type="match status" value="1"/>
</dbReference>
<dbReference type="PANTHER" id="PTHR44757:SF2">
    <property type="entry name" value="BIOFILM ARCHITECTURE MAINTENANCE PROTEIN MBAA"/>
    <property type="match status" value="1"/>
</dbReference>
<dbReference type="SUPFAM" id="SSF55785">
    <property type="entry name" value="PYP-like sensor domain (PAS domain)"/>
    <property type="match status" value="1"/>
</dbReference>
<evidence type="ECO:0000259" key="4">
    <source>
        <dbReference type="PROSITE" id="PS50883"/>
    </source>
</evidence>
<evidence type="ECO:0000313" key="8">
    <source>
        <dbReference type="Proteomes" id="UP000219621"/>
    </source>
</evidence>
<dbReference type="Pfam" id="PF00989">
    <property type="entry name" value="PAS"/>
    <property type="match status" value="1"/>
</dbReference>
<organism evidence="7 8">
    <name type="scientific">Caenispirillum bisanense</name>
    <dbReference type="NCBI Taxonomy" id="414052"/>
    <lineage>
        <taxon>Bacteria</taxon>
        <taxon>Pseudomonadati</taxon>
        <taxon>Pseudomonadota</taxon>
        <taxon>Alphaproteobacteria</taxon>
        <taxon>Rhodospirillales</taxon>
        <taxon>Novispirillaceae</taxon>
        <taxon>Caenispirillum</taxon>
    </lineage>
</organism>
<keyword evidence="1" id="KW-1133">Transmembrane helix</keyword>
<dbReference type="GO" id="GO:0006355">
    <property type="term" value="P:regulation of DNA-templated transcription"/>
    <property type="evidence" value="ECO:0007669"/>
    <property type="project" value="InterPro"/>
</dbReference>
<feature type="domain" description="PAS" evidence="2">
    <location>
        <begin position="256"/>
        <end position="326"/>
    </location>
</feature>
<dbReference type="CDD" id="cd01949">
    <property type="entry name" value="GGDEF"/>
    <property type="match status" value="1"/>
</dbReference>
<dbReference type="PROSITE" id="PS50112">
    <property type="entry name" value="PAS"/>
    <property type="match status" value="1"/>
</dbReference>
<dbReference type="CDD" id="cd00130">
    <property type="entry name" value="PAS"/>
    <property type="match status" value="1"/>
</dbReference>
<dbReference type="EMBL" id="OCNJ01000023">
    <property type="protein sequence ID" value="SOE01755.1"/>
    <property type="molecule type" value="Genomic_DNA"/>
</dbReference>
<evidence type="ECO:0000259" key="5">
    <source>
        <dbReference type="PROSITE" id="PS50885"/>
    </source>
</evidence>
<dbReference type="InterPro" id="IPR000014">
    <property type="entry name" value="PAS"/>
</dbReference>
<dbReference type="InterPro" id="IPR035965">
    <property type="entry name" value="PAS-like_dom_sf"/>
</dbReference>
<dbReference type="InterPro" id="IPR029787">
    <property type="entry name" value="Nucleotide_cyclase"/>
</dbReference>
<feature type="domain" description="EAL" evidence="4">
    <location>
        <begin position="560"/>
        <end position="811"/>
    </location>
</feature>
<dbReference type="SMART" id="SM00052">
    <property type="entry name" value="EAL"/>
    <property type="match status" value="1"/>
</dbReference>
<dbReference type="InterPro" id="IPR052155">
    <property type="entry name" value="Biofilm_reg_signaling"/>
</dbReference>
<dbReference type="NCBIfam" id="TIGR00254">
    <property type="entry name" value="GGDEF"/>
    <property type="match status" value="1"/>
</dbReference>
<reference evidence="7 8" key="1">
    <citation type="submission" date="2017-09" db="EMBL/GenBank/DDBJ databases">
        <authorList>
            <person name="Ehlers B."/>
            <person name="Leendertz F.H."/>
        </authorList>
    </citation>
    <scope>NUCLEOTIDE SEQUENCE [LARGE SCALE GENOMIC DNA]</scope>
    <source>
        <strain evidence="7 8">USBA 140</strain>
    </source>
</reference>
<dbReference type="InterPro" id="IPR000700">
    <property type="entry name" value="PAS-assoc_C"/>
</dbReference>
<evidence type="ECO:0000259" key="2">
    <source>
        <dbReference type="PROSITE" id="PS50112"/>
    </source>
</evidence>
<proteinExistence type="predicted"/>
<feature type="domain" description="GGDEF" evidence="6">
    <location>
        <begin position="409"/>
        <end position="551"/>
    </location>
</feature>
<gene>
    <name evidence="7" type="ORF">SAMN05421508_1232</name>
</gene>
<dbReference type="InterPro" id="IPR000160">
    <property type="entry name" value="GGDEF_dom"/>
</dbReference>
<accession>A0A286H1V8</accession>